<dbReference type="PANTHER" id="PTHR43080:SF2">
    <property type="entry name" value="CBS DOMAIN-CONTAINING PROTEIN"/>
    <property type="match status" value="1"/>
</dbReference>
<feature type="domain" description="CBS" evidence="4">
    <location>
        <begin position="168"/>
        <end position="225"/>
    </location>
</feature>
<proteinExistence type="predicted"/>
<accession>A0A369WK76</accession>
<dbReference type="PANTHER" id="PTHR43080">
    <property type="entry name" value="CBS DOMAIN-CONTAINING PROTEIN CBSX3, MITOCHONDRIAL"/>
    <property type="match status" value="1"/>
</dbReference>
<dbReference type="EMBL" id="QQOH01000002">
    <property type="protein sequence ID" value="RDE22450.1"/>
    <property type="molecule type" value="Genomic_DNA"/>
</dbReference>
<dbReference type="RefSeq" id="WP_114695074.1">
    <property type="nucleotide sequence ID" value="NZ_QQOH01000002.1"/>
</dbReference>
<evidence type="ECO:0000256" key="1">
    <source>
        <dbReference type="ARBA" id="ARBA00023122"/>
    </source>
</evidence>
<dbReference type="OrthoDB" id="5801368at2"/>
<evidence type="ECO:0000313" key="6">
    <source>
        <dbReference type="Proteomes" id="UP000253769"/>
    </source>
</evidence>
<sequence length="229" mass="24957">MALVVYDQGVRIQTPVSSLLPPKGVEATTEPARSRELPSSGDQALPPKTQHPPQMPTGQPNISLEQRLNSSRAQQAYQQTQRLNRRASDHKKPTQVSQIMTSPVFTIPVGATVQQAYQQFQSHNIHHLAVVDARGACHGVVSEYVLLRRTSLLNPIGPISDGLTIDGTYPAQLIAATPDTPITQVAITFLKSRLSSMPVINETGALLGIVTHTDLVHMVANEAARERWI</sequence>
<name>A0A369WK76_9GAMM</name>
<evidence type="ECO:0000313" key="5">
    <source>
        <dbReference type="EMBL" id="RDE22450.1"/>
    </source>
</evidence>
<reference evidence="5 6" key="1">
    <citation type="submission" date="2018-07" db="EMBL/GenBank/DDBJ databases">
        <title>Motiliproteus coralliicola sp. nov., a bacterium isolated from Coral.</title>
        <authorList>
            <person name="Wang G."/>
        </authorList>
    </citation>
    <scope>NUCLEOTIDE SEQUENCE [LARGE SCALE GENOMIC DNA]</scope>
    <source>
        <strain evidence="5 6">C34</strain>
    </source>
</reference>
<feature type="region of interest" description="Disordered" evidence="3">
    <location>
        <begin position="17"/>
        <end position="60"/>
    </location>
</feature>
<dbReference type="Gene3D" id="3.10.580.10">
    <property type="entry name" value="CBS-domain"/>
    <property type="match status" value="2"/>
</dbReference>
<protein>
    <submittedName>
        <fullName evidence="5">CBS domain-containing protein</fullName>
    </submittedName>
</protein>
<keyword evidence="6" id="KW-1185">Reference proteome</keyword>
<evidence type="ECO:0000256" key="3">
    <source>
        <dbReference type="SAM" id="MobiDB-lite"/>
    </source>
</evidence>
<dbReference type="Pfam" id="PF00571">
    <property type="entry name" value="CBS"/>
    <property type="match status" value="2"/>
</dbReference>
<dbReference type="SMART" id="SM00116">
    <property type="entry name" value="CBS"/>
    <property type="match status" value="2"/>
</dbReference>
<organism evidence="5 6">
    <name type="scientific">Motiliproteus coralliicola</name>
    <dbReference type="NCBI Taxonomy" id="2283196"/>
    <lineage>
        <taxon>Bacteria</taxon>
        <taxon>Pseudomonadati</taxon>
        <taxon>Pseudomonadota</taxon>
        <taxon>Gammaproteobacteria</taxon>
        <taxon>Oceanospirillales</taxon>
        <taxon>Oceanospirillaceae</taxon>
        <taxon>Motiliproteus</taxon>
    </lineage>
</organism>
<dbReference type="InterPro" id="IPR051257">
    <property type="entry name" value="Diverse_CBS-Domain"/>
</dbReference>
<feature type="domain" description="CBS" evidence="4">
    <location>
        <begin position="100"/>
        <end position="159"/>
    </location>
</feature>
<dbReference type="PROSITE" id="PS51371">
    <property type="entry name" value="CBS"/>
    <property type="match status" value="2"/>
</dbReference>
<dbReference type="InterPro" id="IPR046342">
    <property type="entry name" value="CBS_dom_sf"/>
</dbReference>
<gene>
    <name evidence="5" type="ORF">DV711_07540</name>
</gene>
<evidence type="ECO:0000259" key="4">
    <source>
        <dbReference type="PROSITE" id="PS51371"/>
    </source>
</evidence>
<keyword evidence="1 2" id="KW-0129">CBS domain</keyword>
<dbReference type="Proteomes" id="UP000253769">
    <property type="component" value="Unassembled WGS sequence"/>
</dbReference>
<dbReference type="InterPro" id="IPR000644">
    <property type="entry name" value="CBS_dom"/>
</dbReference>
<evidence type="ECO:0000256" key="2">
    <source>
        <dbReference type="PROSITE-ProRule" id="PRU00703"/>
    </source>
</evidence>
<dbReference type="SUPFAM" id="SSF54631">
    <property type="entry name" value="CBS-domain pair"/>
    <property type="match status" value="1"/>
</dbReference>
<comment type="caution">
    <text evidence="5">The sequence shown here is derived from an EMBL/GenBank/DDBJ whole genome shotgun (WGS) entry which is preliminary data.</text>
</comment>
<dbReference type="AlphaFoldDB" id="A0A369WK76"/>